<evidence type="ECO:0000256" key="1">
    <source>
        <dbReference type="SAM" id="Phobius"/>
    </source>
</evidence>
<dbReference type="EMBL" id="FNAB01000001">
    <property type="protein sequence ID" value="SDC75605.1"/>
    <property type="molecule type" value="Genomic_DNA"/>
</dbReference>
<keyword evidence="3" id="KW-1185">Reference proteome</keyword>
<feature type="transmembrane region" description="Helical" evidence="1">
    <location>
        <begin position="68"/>
        <end position="90"/>
    </location>
</feature>
<evidence type="ECO:0008006" key="4">
    <source>
        <dbReference type="Google" id="ProtNLM"/>
    </source>
</evidence>
<sequence>MTDPVGSGTPWGTGLVVAGFAALVAVVAVIACGAAMIEVHPLLAVVVNLVVAAGVAPTLWQWRATPVWRWLVYGTVAGVAAGWLALALGAR</sequence>
<dbReference type="Pfam" id="PF10801">
    <property type="entry name" value="DUF2537"/>
    <property type="match status" value="1"/>
</dbReference>
<dbReference type="Proteomes" id="UP000199417">
    <property type="component" value="Unassembled WGS sequence"/>
</dbReference>
<keyword evidence="1" id="KW-1133">Transmembrane helix</keyword>
<dbReference type="AlphaFoldDB" id="A0A1G6P897"/>
<proteinExistence type="predicted"/>
<accession>A0A1G6P897</accession>
<name>A0A1G6P897_9NOCA</name>
<keyword evidence="1" id="KW-0812">Transmembrane</keyword>
<dbReference type="STRING" id="168276.SAMN05444580_101799"/>
<dbReference type="InterPro" id="IPR024244">
    <property type="entry name" value="DUF2537"/>
</dbReference>
<keyword evidence="1" id="KW-0472">Membrane</keyword>
<gene>
    <name evidence="2" type="ORF">SAMN05444580_101799</name>
</gene>
<feature type="transmembrane region" description="Helical" evidence="1">
    <location>
        <begin position="12"/>
        <end position="35"/>
    </location>
</feature>
<reference evidence="2 3" key="1">
    <citation type="submission" date="2016-10" db="EMBL/GenBank/DDBJ databases">
        <authorList>
            <person name="de Groot N.N."/>
        </authorList>
    </citation>
    <scope>NUCLEOTIDE SEQUENCE [LARGE SCALE GENOMIC DNA]</scope>
    <source>
        <strain evidence="2 3">JCM 11308</strain>
    </source>
</reference>
<organism evidence="2 3">
    <name type="scientific">Rhodococcus tukisamuensis</name>
    <dbReference type="NCBI Taxonomy" id="168276"/>
    <lineage>
        <taxon>Bacteria</taxon>
        <taxon>Bacillati</taxon>
        <taxon>Actinomycetota</taxon>
        <taxon>Actinomycetes</taxon>
        <taxon>Mycobacteriales</taxon>
        <taxon>Nocardiaceae</taxon>
        <taxon>Rhodococcus</taxon>
    </lineage>
</organism>
<protein>
    <recommendedName>
        <fullName evidence="4">DUF2537 domain-containing protein</fullName>
    </recommendedName>
</protein>
<evidence type="ECO:0000313" key="3">
    <source>
        <dbReference type="Proteomes" id="UP000199417"/>
    </source>
</evidence>
<dbReference type="RefSeq" id="WP_083577027.1">
    <property type="nucleotide sequence ID" value="NZ_FNAB01000001.1"/>
</dbReference>
<feature type="transmembrane region" description="Helical" evidence="1">
    <location>
        <begin position="42"/>
        <end position="62"/>
    </location>
</feature>
<evidence type="ECO:0000313" key="2">
    <source>
        <dbReference type="EMBL" id="SDC75605.1"/>
    </source>
</evidence>